<feature type="compositionally biased region" description="Low complexity" evidence="2">
    <location>
        <begin position="268"/>
        <end position="282"/>
    </location>
</feature>
<dbReference type="AlphaFoldDB" id="U6LPX5"/>
<dbReference type="VEuPathDB" id="ToxoDB:EBH_0040950"/>
<evidence type="ECO:0000256" key="1">
    <source>
        <dbReference type="SAM" id="Coils"/>
    </source>
</evidence>
<dbReference type="Proteomes" id="UP000030750">
    <property type="component" value="Unassembled WGS sequence"/>
</dbReference>
<gene>
    <name evidence="5" type="ORF">EBH_0040950</name>
</gene>
<keyword evidence="3" id="KW-1133">Transmembrane helix</keyword>
<keyword evidence="3" id="KW-0812">Transmembrane</keyword>
<evidence type="ECO:0000256" key="2">
    <source>
        <dbReference type="SAM" id="MobiDB-lite"/>
    </source>
</evidence>
<feature type="chain" id="PRO_5004674882" evidence="4">
    <location>
        <begin position="23"/>
        <end position="350"/>
    </location>
</feature>
<feature type="region of interest" description="Disordered" evidence="2">
    <location>
        <begin position="238"/>
        <end position="334"/>
    </location>
</feature>
<sequence>MMGNSACNSVFLCFFLFLLLNSKERILFSVEAAAAEVALETPQAAYTPQGVSAAPGFGKAAPADEGVYLLRRENGPSIKLKVVDENGHQTEVPIAFHEMRIEPRGFWGDVAVNGMALFFASACILLFKEFLSFAAARKQRKQEATARAAAAQRRAAIIVQLEEADQQLQEIKEEMKKAEENKEKNKYQANNTTHKTHIRHILQQLDAYRHELKTADAPAVTAYAESLILTASQLLRSRSKQQHEQQQQQQQQQTNAAAETDAAETDAVDAAADAAAAAAAAAGSKTIDEEEEENMPFRSSRRQQQQQQQQQQDSKPDIETVQMLMQQNPHLNPTEIIKMAAEIKKREMKK</sequence>
<proteinExistence type="predicted"/>
<feature type="signal peptide" evidence="4">
    <location>
        <begin position="1"/>
        <end position="22"/>
    </location>
</feature>
<feature type="coiled-coil region" evidence="1">
    <location>
        <begin position="134"/>
        <end position="188"/>
    </location>
</feature>
<keyword evidence="1" id="KW-0175">Coiled coil</keyword>
<evidence type="ECO:0000256" key="4">
    <source>
        <dbReference type="SAM" id="SignalP"/>
    </source>
</evidence>
<reference evidence="5" key="1">
    <citation type="submission" date="2013-10" db="EMBL/GenBank/DDBJ databases">
        <title>Genomic analysis of the causative agents of coccidiosis in chickens.</title>
        <authorList>
            <person name="Reid A.J."/>
            <person name="Blake D."/>
            <person name="Billington K."/>
            <person name="Browne H."/>
            <person name="Dunn M."/>
            <person name="Hung S."/>
            <person name="Kawahara F."/>
            <person name="Miranda-Saavedra D."/>
            <person name="Mourier T."/>
            <person name="Nagra H."/>
            <person name="Otto T.D."/>
            <person name="Rawlings N."/>
            <person name="Sanchez A."/>
            <person name="Sanders M."/>
            <person name="Subramaniam C."/>
            <person name="Tay Y."/>
            <person name="Dear P."/>
            <person name="Doerig C."/>
            <person name="Gruber A."/>
            <person name="Parkinson J."/>
            <person name="Shirley M."/>
            <person name="Wan K.L."/>
            <person name="Berriman M."/>
            <person name="Tomley F."/>
            <person name="Pain A."/>
        </authorList>
    </citation>
    <scope>NUCLEOTIDE SEQUENCE [LARGE SCALE GENOMIC DNA]</scope>
    <source>
        <strain evidence="5">Houghton</strain>
    </source>
</reference>
<evidence type="ECO:0000313" key="5">
    <source>
        <dbReference type="EMBL" id="CDJ51323.1"/>
    </source>
</evidence>
<organism evidence="5 6">
    <name type="scientific">Eimeria brunetti</name>
    <dbReference type="NCBI Taxonomy" id="51314"/>
    <lineage>
        <taxon>Eukaryota</taxon>
        <taxon>Sar</taxon>
        <taxon>Alveolata</taxon>
        <taxon>Apicomplexa</taxon>
        <taxon>Conoidasida</taxon>
        <taxon>Coccidia</taxon>
        <taxon>Eucoccidiorida</taxon>
        <taxon>Eimeriorina</taxon>
        <taxon>Eimeriidae</taxon>
        <taxon>Eimeria</taxon>
    </lineage>
</organism>
<keyword evidence="6" id="KW-1185">Reference proteome</keyword>
<feature type="compositionally biased region" description="Low complexity" evidence="2">
    <location>
        <begin position="244"/>
        <end position="260"/>
    </location>
</feature>
<dbReference type="EMBL" id="HG712733">
    <property type="protein sequence ID" value="CDJ51323.1"/>
    <property type="molecule type" value="Genomic_DNA"/>
</dbReference>
<reference evidence="5" key="2">
    <citation type="submission" date="2013-10" db="EMBL/GenBank/DDBJ databases">
        <authorList>
            <person name="Aslett M."/>
        </authorList>
    </citation>
    <scope>NUCLEOTIDE SEQUENCE [LARGE SCALE GENOMIC DNA]</scope>
    <source>
        <strain evidence="5">Houghton</strain>
    </source>
</reference>
<feature type="transmembrane region" description="Helical" evidence="3">
    <location>
        <begin position="110"/>
        <end position="131"/>
    </location>
</feature>
<keyword evidence="4" id="KW-0732">Signal</keyword>
<protein>
    <submittedName>
        <fullName evidence="5">Uncharacterized protein</fullName>
    </submittedName>
</protein>
<dbReference type="OrthoDB" id="348454at2759"/>
<accession>U6LPX5</accession>
<evidence type="ECO:0000313" key="6">
    <source>
        <dbReference type="Proteomes" id="UP000030750"/>
    </source>
</evidence>
<feature type="compositionally biased region" description="Low complexity" evidence="2">
    <location>
        <begin position="303"/>
        <end position="312"/>
    </location>
</feature>
<keyword evidence="3" id="KW-0472">Membrane</keyword>
<evidence type="ECO:0000256" key="3">
    <source>
        <dbReference type="SAM" id="Phobius"/>
    </source>
</evidence>
<name>U6LPX5_9EIME</name>